<dbReference type="GO" id="GO:0005524">
    <property type="term" value="F:ATP binding"/>
    <property type="evidence" value="ECO:0007669"/>
    <property type="project" value="UniProtKB-UniRule"/>
</dbReference>
<dbReference type="PIRSF" id="PIRSF039102">
    <property type="entry name" value="Ddl/VanB"/>
    <property type="match status" value="1"/>
</dbReference>
<dbReference type="GO" id="GO:0009252">
    <property type="term" value="P:peptidoglycan biosynthetic process"/>
    <property type="evidence" value="ECO:0007669"/>
    <property type="project" value="UniProtKB-UniRule"/>
</dbReference>
<dbReference type="NCBIfam" id="NF002528">
    <property type="entry name" value="PRK01966.1-4"/>
    <property type="match status" value="1"/>
</dbReference>
<evidence type="ECO:0000256" key="8">
    <source>
        <dbReference type="ARBA" id="ARBA00022598"/>
    </source>
</evidence>
<keyword evidence="10 25" id="KW-0547">Nucleotide-binding</keyword>
<evidence type="ECO:0000256" key="22">
    <source>
        <dbReference type="HAMAP-Rule" id="MF_00047"/>
    </source>
</evidence>
<evidence type="ECO:0000256" key="15">
    <source>
        <dbReference type="ARBA" id="ARBA00023211"/>
    </source>
</evidence>
<evidence type="ECO:0000256" key="3">
    <source>
        <dbReference type="ARBA" id="ARBA00004496"/>
    </source>
</evidence>
<dbReference type="EMBL" id="LT669839">
    <property type="protein sequence ID" value="SHD78244.1"/>
    <property type="molecule type" value="Genomic_DNA"/>
</dbReference>
<dbReference type="NCBIfam" id="TIGR01205">
    <property type="entry name" value="D_ala_D_alaTIGR"/>
    <property type="match status" value="1"/>
</dbReference>
<comment type="cofactor">
    <cofactor evidence="24">
        <name>Mg(2+)</name>
        <dbReference type="ChEBI" id="CHEBI:18420"/>
    </cofactor>
    <cofactor evidence="24">
        <name>Mn(2+)</name>
        <dbReference type="ChEBI" id="CHEBI:29035"/>
    </cofactor>
    <text evidence="24">Binds 2 magnesium or manganese ions per subunit.</text>
</comment>
<dbReference type="Gene3D" id="3.40.50.20">
    <property type="match status" value="1"/>
</dbReference>
<dbReference type="RefSeq" id="WP_005585405.1">
    <property type="nucleotide sequence ID" value="NZ_LT669839.1"/>
</dbReference>
<evidence type="ECO:0000256" key="7">
    <source>
        <dbReference type="ARBA" id="ARBA00022490"/>
    </source>
</evidence>
<evidence type="ECO:0000259" key="26">
    <source>
        <dbReference type="PROSITE" id="PS50975"/>
    </source>
</evidence>
<dbReference type="Proteomes" id="UP000245423">
    <property type="component" value="Chromosome 1"/>
</dbReference>
<dbReference type="FunFam" id="3.30.1490.20:FF:000007">
    <property type="entry name" value="D-alanine--D-alanine ligase"/>
    <property type="match status" value="1"/>
</dbReference>
<dbReference type="SUPFAM" id="SSF56059">
    <property type="entry name" value="Glutathione synthetase ATP-binding domain-like"/>
    <property type="match status" value="1"/>
</dbReference>
<proteinExistence type="inferred from homology"/>
<evidence type="ECO:0000313" key="27">
    <source>
        <dbReference type="EMBL" id="SHD78244.1"/>
    </source>
</evidence>
<dbReference type="PROSITE" id="PS00843">
    <property type="entry name" value="DALA_DALA_LIGASE_1"/>
    <property type="match status" value="1"/>
</dbReference>
<accession>M1ZBL8</accession>
<comment type="similarity">
    <text evidence="5 22">Belongs to the D-alanine--D-alanine ligase family.</text>
</comment>
<evidence type="ECO:0000256" key="11">
    <source>
        <dbReference type="ARBA" id="ARBA00022840"/>
    </source>
</evidence>
<feature type="binding site" evidence="24">
    <location>
        <position position="307"/>
    </location>
    <ligand>
        <name>Mg(2+)</name>
        <dbReference type="ChEBI" id="CHEBI:18420"/>
        <label>2</label>
    </ligand>
</feature>
<comment type="function">
    <text evidence="2 22">Cell wall formation.</text>
</comment>
<keyword evidence="11 25" id="KW-0067">ATP-binding</keyword>
<keyword evidence="7 22" id="KW-0963">Cytoplasm</keyword>
<evidence type="ECO:0000256" key="14">
    <source>
        <dbReference type="ARBA" id="ARBA00022984"/>
    </source>
</evidence>
<comment type="subcellular location">
    <subcellularLocation>
        <location evidence="3 22">Cytoplasm</location>
    </subcellularLocation>
</comment>
<dbReference type="PANTHER" id="PTHR23132:SF25">
    <property type="entry name" value="D-ALANINE--D-ALANINE LIGASE A"/>
    <property type="match status" value="1"/>
</dbReference>
<sequence length="361" mass="40831">MKTNVYVLYGGKSVEHEVSLKSASAILNALDRSKFNVYPVYITKEGIWCNLGLLEEEIEDVKQLQIEPSTTVAKSIGEFLAKDFREGEKNIIFPAIHGINGEDGTIQGLLELLDVPYVGNEVLSSAAGMDKVIMRDIFARHGIPQTEYTSLRLHNWKEDEERCYQQVEEKIGYPCYIKPANSGSSVGISRAENRKELKKSFQEAFLYDCKIIIEREVIGREMQTSVIGNDYPKASVSGEFIMERPFFDYNAKYIDGTIIPVVPARLEPAVADNVREMAIKSFKVLNCYGLARVDIFVTDDNQVLVNEVNTMPGFTALSMTPVLWEATDGTTYAELIEWLIQLAFQRYQQKKSILYTRGVEE</sequence>
<comment type="pathway">
    <text evidence="18">Glycan biosynthesis.</text>
</comment>
<feature type="active site" evidence="23">
    <location>
        <position position="15"/>
    </location>
</feature>
<evidence type="ECO:0000256" key="21">
    <source>
        <dbReference type="ARBA" id="ARBA00077154"/>
    </source>
</evidence>
<dbReference type="PROSITE" id="PS00844">
    <property type="entry name" value="DALA_DALA_LIGASE_2"/>
    <property type="match status" value="1"/>
</dbReference>
<dbReference type="InterPro" id="IPR000291">
    <property type="entry name" value="D-Ala_lig_Van_CS"/>
</dbReference>
<dbReference type="Gene3D" id="3.30.1490.20">
    <property type="entry name" value="ATP-grasp fold, A domain"/>
    <property type="match status" value="1"/>
</dbReference>
<feature type="active site" evidence="23">
    <location>
        <position position="184"/>
    </location>
</feature>
<dbReference type="EC" id="6.3.2.4" evidence="6 22"/>
<dbReference type="GO" id="GO:0008716">
    <property type="term" value="F:D-alanine-D-alanine ligase activity"/>
    <property type="evidence" value="ECO:0007669"/>
    <property type="project" value="UniProtKB-UniRule"/>
</dbReference>
<dbReference type="Pfam" id="PF01820">
    <property type="entry name" value="Dala_Dala_lig_N"/>
    <property type="match status" value="1"/>
</dbReference>
<dbReference type="SUPFAM" id="SSF52440">
    <property type="entry name" value="PreATP-grasp domain"/>
    <property type="match status" value="1"/>
</dbReference>
<dbReference type="InterPro" id="IPR011095">
    <property type="entry name" value="Dala_Dala_lig_C"/>
</dbReference>
<protein>
    <recommendedName>
        <fullName evidence="19 22">D-alanine--D-alanine ligase</fullName>
        <ecNumber evidence="6 22">6.3.2.4</ecNumber>
    </recommendedName>
    <alternativeName>
        <fullName evidence="21 22">D-Ala-D-Ala ligase</fullName>
    </alternativeName>
    <alternativeName>
        <fullName evidence="20 22">D-alanylalanine synthetase</fullName>
    </alternativeName>
</protein>
<keyword evidence="14 22" id="KW-0573">Peptidoglycan synthesis</keyword>
<dbReference type="OrthoDB" id="9813261at2"/>
<evidence type="ECO:0000256" key="1">
    <source>
        <dbReference type="ARBA" id="ARBA00001936"/>
    </source>
</evidence>
<evidence type="ECO:0000256" key="12">
    <source>
        <dbReference type="ARBA" id="ARBA00022842"/>
    </source>
</evidence>
<evidence type="ECO:0000256" key="17">
    <source>
        <dbReference type="ARBA" id="ARBA00047614"/>
    </source>
</evidence>
<dbReference type="InterPro" id="IPR011761">
    <property type="entry name" value="ATP-grasp"/>
</dbReference>
<evidence type="ECO:0000256" key="5">
    <source>
        <dbReference type="ARBA" id="ARBA00010871"/>
    </source>
</evidence>
<evidence type="ECO:0000256" key="18">
    <source>
        <dbReference type="ARBA" id="ARBA00060592"/>
    </source>
</evidence>
<evidence type="ECO:0000256" key="9">
    <source>
        <dbReference type="ARBA" id="ARBA00022723"/>
    </source>
</evidence>
<dbReference type="PROSITE" id="PS50975">
    <property type="entry name" value="ATP_GRASP"/>
    <property type="match status" value="1"/>
</dbReference>
<dbReference type="GO" id="GO:0071555">
    <property type="term" value="P:cell wall organization"/>
    <property type="evidence" value="ECO:0007669"/>
    <property type="project" value="UniProtKB-KW"/>
</dbReference>
<name>M1ZBL8_9FIRM</name>
<dbReference type="InterPro" id="IPR011127">
    <property type="entry name" value="Dala_Dala_lig_N"/>
</dbReference>
<evidence type="ECO:0000256" key="20">
    <source>
        <dbReference type="ARBA" id="ARBA00076288"/>
    </source>
</evidence>
<evidence type="ECO:0000256" key="25">
    <source>
        <dbReference type="PROSITE-ProRule" id="PRU00409"/>
    </source>
</evidence>
<dbReference type="HAMAP" id="MF_00047">
    <property type="entry name" value="Dala_Dala_lig"/>
    <property type="match status" value="1"/>
</dbReference>
<dbReference type="AlphaFoldDB" id="M1ZBL8"/>
<evidence type="ECO:0000256" key="6">
    <source>
        <dbReference type="ARBA" id="ARBA00012216"/>
    </source>
</evidence>
<dbReference type="GO" id="GO:0008360">
    <property type="term" value="P:regulation of cell shape"/>
    <property type="evidence" value="ECO:0007669"/>
    <property type="project" value="UniProtKB-KW"/>
</dbReference>
<dbReference type="PANTHER" id="PTHR23132">
    <property type="entry name" value="D-ALANINE--D-ALANINE LIGASE"/>
    <property type="match status" value="1"/>
</dbReference>
<evidence type="ECO:0000256" key="16">
    <source>
        <dbReference type="ARBA" id="ARBA00023316"/>
    </source>
</evidence>
<evidence type="ECO:0000256" key="19">
    <source>
        <dbReference type="ARBA" id="ARBA00068427"/>
    </source>
</evidence>
<comment type="catalytic activity">
    <reaction evidence="17 22">
        <text>2 D-alanine + ATP = D-alanyl-D-alanine + ADP + phosphate + H(+)</text>
        <dbReference type="Rhea" id="RHEA:11224"/>
        <dbReference type="ChEBI" id="CHEBI:15378"/>
        <dbReference type="ChEBI" id="CHEBI:30616"/>
        <dbReference type="ChEBI" id="CHEBI:43474"/>
        <dbReference type="ChEBI" id="CHEBI:57416"/>
        <dbReference type="ChEBI" id="CHEBI:57822"/>
        <dbReference type="ChEBI" id="CHEBI:456216"/>
        <dbReference type="EC" id="6.3.2.4"/>
    </reaction>
</comment>
<feature type="active site" evidence="23">
    <location>
        <position position="318"/>
    </location>
</feature>
<organism evidence="27 28">
    <name type="scientific">[Clostridium] ultunense Esp</name>
    <dbReference type="NCBI Taxonomy" id="1288971"/>
    <lineage>
        <taxon>Bacteria</taxon>
        <taxon>Bacillati</taxon>
        <taxon>Bacillota</taxon>
        <taxon>Tissierellia</taxon>
        <taxon>Tissierellales</taxon>
        <taxon>Tepidimicrobiaceae</taxon>
        <taxon>Schnuerera</taxon>
    </lineage>
</organism>
<dbReference type="Pfam" id="PF07478">
    <property type="entry name" value="Dala_Dala_lig_C"/>
    <property type="match status" value="1"/>
</dbReference>
<feature type="binding site" evidence="24">
    <location>
        <position position="307"/>
    </location>
    <ligand>
        <name>Mg(2+)</name>
        <dbReference type="ChEBI" id="CHEBI:18420"/>
        <label>1</label>
    </ligand>
</feature>
<dbReference type="InterPro" id="IPR005905">
    <property type="entry name" value="D_ala_D_ala"/>
</dbReference>
<keyword evidence="16 22" id="KW-0961">Cell wall biogenesis/degradation</keyword>
<dbReference type="GO" id="GO:0005829">
    <property type="term" value="C:cytosol"/>
    <property type="evidence" value="ECO:0007669"/>
    <property type="project" value="TreeGrafter"/>
</dbReference>
<evidence type="ECO:0000256" key="24">
    <source>
        <dbReference type="PIRSR" id="PIRSR039102-3"/>
    </source>
</evidence>
<dbReference type="InterPro" id="IPR016185">
    <property type="entry name" value="PreATP-grasp_dom_sf"/>
</dbReference>
<comment type="cofactor">
    <cofactor evidence="1">
        <name>Mn(2+)</name>
        <dbReference type="ChEBI" id="CHEBI:29035"/>
    </cofactor>
</comment>
<dbReference type="InterPro" id="IPR013815">
    <property type="entry name" value="ATP_grasp_subdomain_1"/>
</dbReference>
<keyword evidence="13 22" id="KW-0133">Cell shape</keyword>
<keyword evidence="8 22" id="KW-0436">Ligase</keyword>
<evidence type="ECO:0000256" key="13">
    <source>
        <dbReference type="ARBA" id="ARBA00022960"/>
    </source>
</evidence>
<evidence type="ECO:0000256" key="23">
    <source>
        <dbReference type="PIRSR" id="PIRSR039102-1"/>
    </source>
</evidence>
<evidence type="ECO:0000256" key="4">
    <source>
        <dbReference type="ARBA" id="ARBA00004752"/>
    </source>
</evidence>
<evidence type="ECO:0000256" key="10">
    <source>
        <dbReference type="ARBA" id="ARBA00022741"/>
    </source>
</evidence>
<reference evidence="27 28" key="1">
    <citation type="submission" date="2016-11" db="EMBL/GenBank/DDBJ databases">
        <authorList>
            <person name="Manzoor S."/>
        </authorList>
    </citation>
    <scope>NUCLEOTIDE SEQUENCE [LARGE SCALE GENOMIC DNA]</scope>
    <source>
        <strain evidence="27">Clostridium ultunense strain Esp</strain>
    </source>
</reference>
<feature type="binding site" evidence="24">
    <location>
        <position position="294"/>
    </location>
    <ligand>
        <name>Mg(2+)</name>
        <dbReference type="ChEBI" id="CHEBI:18420"/>
        <label>1</label>
    </ligand>
</feature>
<keyword evidence="15 24" id="KW-0464">Manganese</keyword>
<feature type="domain" description="ATP-grasp" evidence="26">
    <location>
        <begin position="135"/>
        <end position="341"/>
    </location>
</feature>
<dbReference type="Gene3D" id="3.30.470.20">
    <property type="entry name" value="ATP-grasp fold, B domain"/>
    <property type="match status" value="1"/>
</dbReference>
<comment type="pathway">
    <text evidence="4 22">Cell wall biogenesis; peptidoglycan biosynthesis.</text>
</comment>
<keyword evidence="12 24" id="KW-0460">Magnesium</keyword>
<evidence type="ECO:0000256" key="2">
    <source>
        <dbReference type="ARBA" id="ARBA00003921"/>
    </source>
</evidence>
<keyword evidence="28" id="KW-1185">Reference proteome</keyword>
<gene>
    <name evidence="22 27" type="primary">ddl</name>
    <name evidence="27" type="ORF">CUESP1_2915</name>
</gene>
<dbReference type="GO" id="GO:0046872">
    <property type="term" value="F:metal ion binding"/>
    <property type="evidence" value="ECO:0007669"/>
    <property type="project" value="UniProtKB-KW"/>
</dbReference>
<dbReference type="NCBIfam" id="NF002526">
    <property type="entry name" value="PRK01966.1-2"/>
    <property type="match status" value="1"/>
</dbReference>
<dbReference type="HOGENOM" id="CLU_039268_0_0_9"/>
<dbReference type="UniPathway" id="UPA00219"/>
<feature type="binding site" evidence="24">
    <location>
        <position position="309"/>
    </location>
    <ligand>
        <name>Mg(2+)</name>
        <dbReference type="ChEBI" id="CHEBI:18420"/>
        <label>2</label>
    </ligand>
</feature>
<keyword evidence="9 24" id="KW-0479">Metal-binding</keyword>
<evidence type="ECO:0000313" key="28">
    <source>
        <dbReference type="Proteomes" id="UP000245423"/>
    </source>
</evidence>